<name>A0A075H7N7_9ARCH</name>
<reference evidence="2" key="1">
    <citation type="journal article" date="2014" name="Genome Biol. Evol.">
        <title>Pangenome evidence for extensive interdomain horizontal transfer affecting lineage core and shell genes in uncultured planktonic thaumarchaeota and euryarchaeota.</title>
        <authorList>
            <person name="Deschamps P."/>
            <person name="Zivanovic Y."/>
            <person name="Moreira D."/>
            <person name="Rodriguez-Valera F."/>
            <person name="Lopez-Garcia P."/>
        </authorList>
    </citation>
    <scope>NUCLEOTIDE SEQUENCE</scope>
</reference>
<keyword evidence="1" id="KW-0472">Membrane</keyword>
<keyword evidence="1" id="KW-1133">Transmembrane helix</keyword>
<dbReference type="AlphaFoldDB" id="A0A075H7N7"/>
<evidence type="ECO:0000256" key="1">
    <source>
        <dbReference type="SAM" id="Phobius"/>
    </source>
</evidence>
<feature type="transmembrane region" description="Helical" evidence="1">
    <location>
        <begin position="44"/>
        <end position="68"/>
    </location>
</feature>
<protein>
    <submittedName>
        <fullName evidence="2">Uncharacterized protein</fullName>
    </submittedName>
</protein>
<dbReference type="EMBL" id="KF900891">
    <property type="protein sequence ID" value="AIF10447.1"/>
    <property type="molecule type" value="Genomic_DNA"/>
</dbReference>
<organism evidence="2">
    <name type="scientific">uncultured marine thaumarchaeote KM3_45_G08</name>
    <dbReference type="NCBI Taxonomy" id="1456157"/>
    <lineage>
        <taxon>Archaea</taxon>
        <taxon>Nitrososphaerota</taxon>
        <taxon>environmental samples</taxon>
    </lineage>
</organism>
<proteinExistence type="predicted"/>
<evidence type="ECO:0000313" key="2">
    <source>
        <dbReference type="EMBL" id="AIF10447.1"/>
    </source>
</evidence>
<keyword evidence="1" id="KW-0812">Transmembrane</keyword>
<accession>A0A075H7N7</accession>
<sequence>MPPPIATTIAKKLESGGSGQPVRKDKKNLIAPCFYYIKRYQRAWGAGGLLFVLAFLVILYITTSPIILDRYDHQRHTERAWISKPSTLQIQNLKLSWAMKDRTVELSIRGELSNVSDKASESQDLTIILLDNSDSQLHSWDHKIPPQLIPPKQHVDFYASAIAPPEEAVAAVVRISPSPTQ</sequence>